<dbReference type="Proteomes" id="UP000293874">
    <property type="component" value="Unassembled WGS sequence"/>
</dbReference>
<evidence type="ECO:0000313" key="2">
    <source>
        <dbReference type="Proteomes" id="UP000293874"/>
    </source>
</evidence>
<dbReference type="AlphaFoldDB" id="A0A4Q7N4Y6"/>
<protein>
    <submittedName>
        <fullName evidence="1">Uncharacterized protein</fullName>
    </submittedName>
</protein>
<dbReference type="RefSeq" id="WP_130540412.1">
    <property type="nucleotide sequence ID" value="NZ_CP042431.1"/>
</dbReference>
<accession>A0A4Q7N4Y6</accession>
<name>A0A4Q7N4Y6_9BACT</name>
<dbReference type="EMBL" id="SGXA01000001">
    <property type="protein sequence ID" value="RZS76094.1"/>
    <property type="molecule type" value="Genomic_DNA"/>
</dbReference>
<comment type="caution">
    <text evidence="1">The sequence shown here is derived from an EMBL/GenBank/DDBJ whole genome shotgun (WGS) entry which is preliminary data.</text>
</comment>
<gene>
    <name evidence="1" type="ORF">EV199_1971</name>
</gene>
<proteinExistence type="predicted"/>
<organism evidence="1 2">
    <name type="scientific">Pseudobacter ginsenosidimutans</name>
    <dbReference type="NCBI Taxonomy" id="661488"/>
    <lineage>
        <taxon>Bacteria</taxon>
        <taxon>Pseudomonadati</taxon>
        <taxon>Bacteroidota</taxon>
        <taxon>Chitinophagia</taxon>
        <taxon>Chitinophagales</taxon>
        <taxon>Chitinophagaceae</taxon>
        <taxon>Pseudobacter</taxon>
    </lineage>
</organism>
<reference evidence="1 2" key="1">
    <citation type="submission" date="2019-02" db="EMBL/GenBank/DDBJ databases">
        <title>Genomic Encyclopedia of Type Strains, Phase IV (KMG-IV): sequencing the most valuable type-strain genomes for metagenomic binning, comparative biology and taxonomic classification.</title>
        <authorList>
            <person name="Goeker M."/>
        </authorList>
    </citation>
    <scope>NUCLEOTIDE SEQUENCE [LARGE SCALE GENOMIC DNA]</scope>
    <source>
        <strain evidence="1 2">DSM 18116</strain>
    </source>
</reference>
<evidence type="ECO:0000313" key="1">
    <source>
        <dbReference type="EMBL" id="RZS76094.1"/>
    </source>
</evidence>
<dbReference type="OrthoDB" id="5684986at2"/>
<sequence length="147" mass="16637">MKKILGIASVVLAGFSGMAQEKEAPAPATIREGKHKFSLQWIGWGEQFGSVEIKKVNDSTYYVKGEQRSEDSLDFASIDGNLIMLTPRRLRFEGTILTKVRTMNNNEVCDKTGTYTFFASGVRKYWRLQEMDNCEEGAAVDYVDIFF</sequence>
<keyword evidence="2" id="KW-1185">Reference proteome</keyword>